<keyword evidence="2" id="KW-0732">Signal</keyword>
<dbReference type="AlphaFoldDB" id="A0AAW9RJB4"/>
<dbReference type="EMBL" id="JAZHOF010000004">
    <property type="protein sequence ID" value="MEJ8572020.1"/>
    <property type="molecule type" value="Genomic_DNA"/>
</dbReference>
<evidence type="ECO:0000313" key="4">
    <source>
        <dbReference type="Proteomes" id="UP001378188"/>
    </source>
</evidence>
<name>A0AAW9RJB4_9HYPH</name>
<dbReference type="PANTHER" id="PTHR42928">
    <property type="entry name" value="TRICARBOXYLATE-BINDING PROTEIN"/>
    <property type="match status" value="1"/>
</dbReference>
<protein>
    <submittedName>
        <fullName evidence="3">Tripartite tricarboxylate transporter substrate binding protein</fullName>
    </submittedName>
</protein>
<dbReference type="CDD" id="cd07012">
    <property type="entry name" value="PBP2_Bug_TTT"/>
    <property type="match status" value="1"/>
</dbReference>
<accession>A0AAW9RJB4</accession>
<evidence type="ECO:0000256" key="2">
    <source>
        <dbReference type="SAM" id="SignalP"/>
    </source>
</evidence>
<dbReference type="PANTHER" id="PTHR42928:SF5">
    <property type="entry name" value="BLR1237 PROTEIN"/>
    <property type="match status" value="1"/>
</dbReference>
<organism evidence="3 4">
    <name type="scientific">Microbaculum marinum</name>
    <dbReference type="NCBI Taxonomy" id="1764581"/>
    <lineage>
        <taxon>Bacteria</taxon>
        <taxon>Pseudomonadati</taxon>
        <taxon>Pseudomonadota</taxon>
        <taxon>Alphaproteobacteria</taxon>
        <taxon>Hyphomicrobiales</taxon>
        <taxon>Tepidamorphaceae</taxon>
        <taxon>Microbaculum</taxon>
    </lineage>
</organism>
<dbReference type="Pfam" id="PF03401">
    <property type="entry name" value="TctC"/>
    <property type="match status" value="1"/>
</dbReference>
<keyword evidence="4" id="KW-1185">Reference proteome</keyword>
<dbReference type="InterPro" id="IPR005064">
    <property type="entry name" value="BUG"/>
</dbReference>
<proteinExistence type="inferred from homology"/>
<dbReference type="Gene3D" id="3.40.190.150">
    <property type="entry name" value="Bordetella uptake gene, domain 1"/>
    <property type="match status" value="1"/>
</dbReference>
<comment type="caution">
    <text evidence="3">The sequence shown here is derived from an EMBL/GenBank/DDBJ whole genome shotgun (WGS) entry which is preliminary data.</text>
</comment>
<sequence>MAFTRSLKILIGLSALAATAAAGGAGAAEFPDRPVTIVVPFAAGTTTDLVARVVGEGMSENLGQPVVIENRAGAGGSVGTDEVVRADADGYTLSMGTVGTLAINKSIFPNLPYDPETDVTPIAFIGYTPTLLVVNAESDYNTLQDLVDASKSGDGVTFASAGNGTSGHLAGELVKERSGGNMVHVPFRSGAEGLTAVLSGEVDFMFYHPVAALPNIEAGTMRALGVSGAEGSSIAPDVPPIADTHEGFDLIAWFLMAAPADTPPEIAKRLNEAVEASLASDAVVAHFKKNGIEFGSIEYADLGTFISEEIAKWGDIAEAAKAGVD</sequence>
<dbReference type="InterPro" id="IPR042100">
    <property type="entry name" value="Bug_dom1"/>
</dbReference>
<reference evidence="3 4" key="1">
    <citation type="submission" date="2024-02" db="EMBL/GenBank/DDBJ databases">
        <title>Genome analysis and characterization of Microbaculum marinisediminis sp. nov., isolated from marine sediment.</title>
        <authorList>
            <person name="Du Z.-J."/>
            <person name="Ye Y.-Q."/>
            <person name="Zhang Z.-R."/>
            <person name="Yuan S.-M."/>
            <person name="Zhang X.-Y."/>
        </authorList>
    </citation>
    <scope>NUCLEOTIDE SEQUENCE [LARGE SCALE GENOMIC DNA]</scope>
    <source>
        <strain evidence="3 4">SDUM1044001</strain>
    </source>
</reference>
<dbReference type="Gene3D" id="3.40.190.10">
    <property type="entry name" value="Periplasmic binding protein-like II"/>
    <property type="match status" value="1"/>
</dbReference>
<feature type="chain" id="PRO_5043779543" evidence="2">
    <location>
        <begin position="28"/>
        <end position="325"/>
    </location>
</feature>
<comment type="similarity">
    <text evidence="1">Belongs to the UPF0065 (bug) family.</text>
</comment>
<dbReference type="PIRSF" id="PIRSF017082">
    <property type="entry name" value="YflP"/>
    <property type="match status" value="1"/>
</dbReference>
<feature type="signal peptide" evidence="2">
    <location>
        <begin position="1"/>
        <end position="27"/>
    </location>
</feature>
<evidence type="ECO:0000313" key="3">
    <source>
        <dbReference type="EMBL" id="MEJ8572020.1"/>
    </source>
</evidence>
<dbReference type="RefSeq" id="WP_340329719.1">
    <property type="nucleotide sequence ID" value="NZ_JAZHOF010000004.1"/>
</dbReference>
<gene>
    <name evidence="3" type="ORF">V3328_11080</name>
</gene>
<evidence type="ECO:0000256" key="1">
    <source>
        <dbReference type="ARBA" id="ARBA00006987"/>
    </source>
</evidence>
<dbReference type="Proteomes" id="UP001378188">
    <property type="component" value="Unassembled WGS sequence"/>
</dbReference>
<dbReference type="SUPFAM" id="SSF53850">
    <property type="entry name" value="Periplasmic binding protein-like II"/>
    <property type="match status" value="1"/>
</dbReference>